<evidence type="ECO:0000259" key="1">
    <source>
        <dbReference type="Pfam" id="PF08378"/>
    </source>
</evidence>
<accession>A0ABU9KAV6</accession>
<reference evidence="2 3" key="1">
    <citation type="submission" date="2024-04" db="EMBL/GenBank/DDBJ databases">
        <title>Bacillus oryzaecorticis sp. nov., a moderately halophilic bacterium isolated from rice husks.</title>
        <authorList>
            <person name="Zhu H.-S."/>
        </authorList>
    </citation>
    <scope>NUCLEOTIDE SEQUENCE [LARGE SCALE GENOMIC DNA]</scope>
    <source>
        <strain evidence="2 3">ZC255</strain>
    </source>
</reference>
<organism evidence="2 3">
    <name type="scientific">Rossellomorea oryzaecorticis</name>
    <dbReference type="NCBI Taxonomy" id="1396505"/>
    <lineage>
        <taxon>Bacteria</taxon>
        <taxon>Bacillati</taxon>
        <taxon>Bacillota</taxon>
        <taxon>Bacilli</taxon>
        <taxon>Bacillales</taxon>
        <taxon>Bacillaceae</taxon>
        <taxon>Rossellomorea</taxon>
    </lineage>
</organism>
<name>A0ABU9KAV6_9BACI</name>
<evidence type="ECO:0000313" key="2">
    <source>
        <dbReference type="EMBL" id="MEL3973245.1"/>
    </source>
</evidence>
<evidence type="ECO:0000313" key="3">
    <source>
        <dbReference type="Proteomes" id="UP001389717"/>
    </source>
</evidence>
<proteinExistence type="predicted"/>
<dbReference type="PIRSF" id="PIRSF012560">
    <property type="entry name" value="Pullulanase"/>
    <property type="match status" value="1"/>
</dbReference>
<comment type="caution">
    <text evidence="2">The sequence shown here is derived from an EMBL/GenBank/DDBJ whole genome shotgun (WGS) entry which is preliminary data.</text>
</comment>
<dbReference type="EMBL" id="JBBYAF010000025">
    <property type="protein sequence ID" value="MEL3973245.1"/>
    <property type="molecule type" value="Genomic_DNA"/>
</dbReference>
<gene>
    <name evidence="2" type="ORF">AAEO50_13235</name>
</gene>
<dbReference type="Proteomes" id="UP001389717">
    <property type="component" value="Unassembled WGS sequence"/>
</dbReference>
<keyword evidence="3" id="KW-1185">Reference proteome</keyword>
<sequence>MAQLIKLQDYVSRYETDLYRYPSQFVRLKKQQWEKMKLHWESGDTFASLEKEEVEEKEKPSVTNKFMSFFKKKDDGGPAESEFLNQKDDDEIEIEMSSHSDISTEEELKKHFLDSIFGFQLRWASSTISEKSYVDNSYYYDERLKYLLQRFPDNTLVLYYPVLKIKNAPVELEVVLITPTGIWCLSFLEFEDGTAYIGSGDRFWEKKWGETETRVLNPLISLRRMERIIQQIVEYAGIELPVHKAVISRNGYIDYPQAPAGYRFIDKRMHESWFNQQRSIRSPIKSVQLKAAKVILDFCQTTSFKRMHYQHETLKEWNQAAEEDSQ</sequence>
<dbReference type="Pfam" id="PF08378">
    <property type="entry name" value="NERD"/>
    <property type="match status" value="1"/>
</dbReference>
<protein>
    <submittedName>
        <fullName evidence="2">Nuclease-related domain-containing protein</fullName>
    </submittedName>
</protein>
<dbReference type="InterPro" id="IPR011528">
    <property type="entry name" value="NERD"/>
</dbReference>
<dbReference type="InterPro" id="IPR012397">
    <property type="entry name" value="Pullulanase"/>
</dbReference>
<dbReference type="RefSeq" id="WP_341984382.1">
    <property type="nucleotide sequence ID" value="NZ_JBBYAF010000025.1"/>
</dbReference>
<feature type="domain" description="NERD" evidence="1">
    <location>
        <begin position="143"/>
        <end position="247"/>
    </location>
</feature>